<dbReference type="InterPro" id="IPR050645">
    <property type="entry name" value="Histidine_acid_phosphatase"/>
</dbReference>
<proteinExistence type="inferred from homology"/>
<dbReference type="Pfam" id="PF00328">
    <property type="entry name" value="His_Phos_2"/>
    <property type="match status" value="1"/>
</dbReference>
<dbReference type="GO" id="GO:0016791">
    <property type="term" value="F:phosphatase activity"/>
    <property type="evidence" value="ECO:0007669"/>
    <property type="project" value="TreeGrafter"/>
</dbReference>
<comment type="caution">
    <text evidence="2">The sequence shown here is derived from an EMBL/GenBank/DDBJ whole genome shotgun (WGS) entry which is preliminary data.</text>
</comment>
<comment type="similarity">
    <text evidence="1">Belongs to the histidine acid phosphatase family.</text>
</comment>
<dbReference type="PANTHER" id="PTHR11567:SF142">
    <property type="entry name" value="PHOSPHOGLYCERATE MUTASE-LIKE PROTEIN"/>
    <property type="match status" value="1"/>
</dbReference>
<evidence type="ECO:0000256" key="1">
    <source>
        <dbReference type="ARBA" id="ARBA00005375"/>
    </source>
</evidence>
<sequence length="390" mass="42396">MSDGTDTRVLGIVVLARGGDRQTLYLDPDTYFSSLTTITPLGEQQEFQLGASLRSLYLNALSSSFIGISGVFALVNQSSIIVRADEVTDDGTLFDSAVALMQGFWPPTAQSSISLANGTTITSPLSGFQYVNIESVDPDMDVSLDGASYCTAWSNRVEQFYNSAAFVAKANESASFLTALQPYIDARISSLQDIWNIYDYMNVQFTYNITYAEQLPPRYLEQVRDLVNWHEYNLFTDSQASGIGNIAGRSILPTILDALSNIGSQLPYGLQLYFSAVSYQPFLSLMNMTGIFESGQLPPAIVDYAAALVFEVRQSTAGGEPVIRVQFKNGTDDDFHAMGLIFDGWNGSGGKDVPLSAFTAAFQGAAVNTTADCCYCPNERCIVFLSPVVP</sequence>
<protein>
    <submittedName>
        <fullName evidence="2">Uncharacterized protein</fullName>
    </submittedName>
</protein>
<accession>A0A4S4KIZ1</accession>
<name>A0A4S4KIZ1_9APHY</name>
<dbReference type="InterPro" id="IPR029033">
    <property type="entry name" value="His_PPase_superfam"/>
</dbReference>
<keyword evidence="3" id="KW-1185">Reference proteome</keyword>
<dbReference type="EMBL" id="SGPJ01000142">
    <property type="protein sequence ID" value="THG97936.1"/>
    <property type="molecule type" value="Genomic_DNA"/>
</dbReference>
<dbReference type="PANTHER" id="PTHR11567">
    <property type="entry name" value="ACID PHOSPHATASE-RELATED"/>
    <property type="match status" value="1"/>
</dbReference>
<gene>
    <name evidence="2" type="ORF">EW026_g4173</name>
</gene>
<dbReference type="Proteomes" id="UP000309038">
    <property type="component" value="Unassembled WGS sequence"/>
</dbReference>
<evidence type="ECO:0000313" key="2">
    <source>
        <dbReference type="EMBL" id="THG97936.1"/>
    </source>
</evidence>
<dbReference type="AlphaFoldDB" id="A0A4S4KIZ1"/>
<dbReference type="Gene3D" id="3.40.50.1240">
    <property type="entry name" value="Phosphoglycerate mutase-like"/>
    <property type="match status" value="1"/>
</dbReference>
<dbReference type="SUPFAM" id="SSF53254">
    <property type="entry name" value="Phosphoglycerate mutase-like"/>
    <property type="match status" value="1"/>
</dbReference>
<evidence type="ECO:0000313" key="3">
    <source>
        <dbReference type="Proteomes" id="UP000309038"/>
    </source>
</evidence>
<reference evidence="2 3" key="1">
    <citation type="submission" date="2019-02" db="EMBL/GenBank/DDBJ databases">
        <title>Genome sequencing of the rare red list fungi Phlebia centrifuga.</title>
        <authorList>
            <person name="Buettner E."/>
            <person name="Kellner H."/>
        </authorList>
    </citation>
    <scope>NUCLEOTIDE SEQUENCE [LARGE SCALE GENOMIC DNA]</scope>
    <source>
        <strain evidence="2 3">DSM 108282</strain>
    </source>
</reference>
<organism evidence="2 3">
    <name type="scientific">Hermanssonia centrifuga</name>
    <dbReference type="NCBI Taxonomy" id="98765"/>
    <lineage>
        <taxon>Eukaryota</taxon>
        <taxon>Fungi</taxon>
        <taxon>Dikarya</taxon>
        <taxon>Basidiomycota</taxon>
        <taxon>Agaricomycotina</taxon>
        <taxon>Agaricomycetes</taxon>
        <taxon>Polyporales</taxon>
        <taxon>Meruliaceae</taxon>
        <taxon>Hermanssonia</taxon>
    </lineage>
</organism>
<dbReference type="InterPro" id="IPR000560">
    <property type="entry name" value="His_Pase_clade-2"/>
</dbReference>